<dbReference type="PROSITE" id="PS00380">
    <property type="entry name" value="RHODANESE_1"/>
    <property type="match status" value="1"/>
</dbReference>
<evidence type="ECO:0000259" key="4">
    <source>
        <dbReference type="PROSITE" id="PS50206"/>
    </source>
</evidence>
<reference evidence="6" key="1">
    <citation type="journal article" date="2018" name="Sci. Rep.">
        <title>Lignite coal burning seam in the remote Altai Mountains harbors a hydrogen-driven thermophilic microbial community.</title>
        <authorList>
            <person name="Kadnikov V.V."/>
            <person name="Mardanov A.V."/>
            <person name="Ivasenko D.A."/>
            <person name="Antsiferov D.V."/>
            <person name="Beletsky A.V."/>
            <person name="Karnachuk O.V."/>
            <person name="Ravin N.V."/>
        </authorList>
    </citation>
    <scope>NUCLEOTIDE SEQUENCE [LARGE SCALE GENOMIC DNA]</scope>
</reference>
<dbReference type="Proteomes" id="UP000244338">
    <property type="component" value="Unassembled WGS sequence"/>
</dbReference>
<keyword evidence="5" id="KW-0808">Transferase</keyword>
<evidence type="ECO:0000313" key="5">
    <source>
        <dbReference type="EMBL" id="PTQ55122.1"/>
    </source>
</evidence>
<dbReference type="PROSITE" id="PS50206">
    <property type="entry name" value="RHODANESE_3"/>
    <property type="match status" value="2"/>
</dbReference>
<dbReference type="CDD" id="cd00158">
    <property type="entry name" value="RHOD"/>
    <property type="match status" value="1"/>
</dbReference>
<dbReference type="PANTHER" id="PTHR43855:SF1">
    <property type="entry name" value="THIOSULFATE SULFURTRANSFERASE"/>
    <property type="match status" value="1"/>
</dbReference>
<dbReference type="Pfam" id="PF00581">
    <property type="entry name" value="Rhodanese"/>
    <property type="match status" value="2"/>
</dbReference>
<dbReference type="EC" id="2.8.1.1" evidence="1"/>
<dbReference type="AlphaFoldDB" id="A0A2R6XXJ4"/>
<protein>
    <recommendedName>
        <fullName evidence="1">thiosulfate sulfurtransferase</fullName>
        <ecNumber evidence="1">2.8.1.1</ecNumber>
    </recommendedName>
</protein>
<organism evidence="5 6">
    <name type="scientific">Candidatus Carbonibacillus altaicus</name>
    <dbReference type="NCBI Taxonomy" id="2163959"/>
    <lineage>
        <taxon>Bacteria</taxon>
        <taxon>Bacillati</taxon>
        <taxon>Bacillota</taxon>
        <taxon>Bacilli</taxon>
        <taxon>Bacillales</taxon>
        <taxon>Candidatus Carbonibacillus</taxon>
    </lineage>
</organism>
<evidence type="ECO:0000256" key="1">
    <source>
        <dbReference type="ARBA" id="ARBA00012245"/>
    </source>
</evidence>
<dbReference type="SUPFAM" id="SSF52821">
    <property type="entry name" value="Rhodanese/Cell cycle control phosphatase"/>
    <property type="match status" value="2"/>
</dbReference>
<dbReference type="PANTHER" id="PTHR43855">
    <property type="entry name" value="THIOSULFATE SULFURTRANSFERASE"/>
    <property type="match status" value="1"/>
</dbReference>
<gene>
    <name evidence="5" type="ORF">BSOLF_0161</name>
</gene>
<feature type="domain" description="Rhodanese" evidence="4">
    <location>
        <begin position="188"/>
        <end position="291"/>
    </location>
</feature>
<sequence>MASTYFFRINMLQPEPLELPTRTDEGKELMWVDVRPYAAFLRGHLPGARWVDLSQWMVPLDTENDLDLFTLEIQRLYTRLALPGAGSDAVVVLYDQGLSPLLCRSAFILGLGGMDVMLWPAGWETMATETGEDALHPGNVERQNEYQNEVWTGYQSRHSTEDQLENQYDIDLPSVHLRRDWFLLGEEAAFHPNLIDVRMDKEFSGEMFAPCCSQGGRIDGARHIALSRFLEDLPQLLQDEPALKKEPLGLYCHSGARSAVAFFLLRERGIPVKNYFDSIHGWLRAGRPVIRGDLHEYRLMD</sequence>
<dbReference type="InterPro" id="IPR036873">
    <property type="entry name" value="Rhodanese-like_dom_sf"/>
</dbReference>
<evidence type="ECO:0000313" key="6">
    <source>
        <dbReference type="Proteomes" id="UP000244338"/>
    </source>
</evidence>
<proteinExistence type="predicted"/>
<evidence type="ECO:0000256" key="3">
    <source>
        <dbReference type="ARBA" id="ARBA00047549"/>
    </source>
</evidence>
<comment type="caution">
    <text evidence="5">The sequence shown here is derived from an EMBL/GenBank/DDBJ whole genome shotgun (WGS) entry which is preliminary data.</text>
</comment>
<dbReference type="Gene3D" id="3.40.250.10">
    <property type="entry name" value="Rhodanese-like domain"/>
    <property type="match status" value="2"/>
</dbReference>
<name>A0A2R6XXJ4_9BACL</name>
<keyword evidence="2" id="KW-0677">Repeat</keyword>
<dbReference type="InterPro" id="IPR001763">
    <property type="entry name" value="Rhodanese-like_dom"/>
</dbReference>
<dbReference type="SMART" id="SM00450">
    <property type="entry name" value="RHOD"/>
    <property type="match status" value="2"/>
</dbReference>
<feature type="domain" description="Rhodanese" evidence="4">
    <location>
        <begin position="25"/>
        <end position="97"/>
    </location>
</feature>
<evidence type="ECO:0000256" key="2">
    <source>
        <dbReference type="ARBA" id="ARBA00022737"/>
    </source>
</evidence>
<dbReference type="GO" id="GO:0004792">
    <property type="term" value="F:thiosulfate-cyanide sulfurtransferase activity"/>
    <property type="evidence" value="ECO:0007669"/>
    <property type="project" value="UniProtKB-EC"/>
</dbReference>
<dbReference type="EMBL" id="PEBX01000188">
    <property type="protein sequence ID" value="PTQ55122.1"/>
    <property type="molecule type" value="Genomic_DNA"/>
</dbReference>
<dbReference type="InterPro" id="IPR001307">
    <property type="entry name" value="Thiosulphate_STrfase_CS"/>
</dbReference>
<comment type="catalytic activity">
    <reaction evidence="3">
        <text>thiosulfate + hydrogen cyanide = thiocyanate + sulfite + 2 H(+)</text>
        <dbReference type="Rhea" id="RHEA:16881"/>
        <dbReference type="ChEBI" id="CHEBI:15378"/>
        <dbReference type="ChEBI" id="CHEBI:17359"/>
        <dbReference type="ChEBI" id="CHEBI:18022"/>
        <dbReference type="ChEBI" id="CHEBI:18407"/>
        <dbReference type="ChEBI" id="CHEBI:33542"/>
        <dbReference type="EC" id="2.8.1.1"/>
    </reaction>
</comment>
<accession>A0A2R6XXJ4</accession>
<dbReference type="InterPro" id="IPR051126">
    <property type="entry name" value="Thiosulfate_sulfurtransferase"/>
</dbReference>